<dbReference type="GO" id="GO:0016460">
    <property type="term" value="C:myosin II complex"/>
    <property type="evidence" value="ECO:0007669"/>
    <property type="project" value="TreeGrafter"/>
</dbReference>
<dbReference type="FunFam" id="1.10.238.10:FF:000178">
    <property type="entry name" value="Calmodulin-2 A"/>
    <property type="match status" value="1"/>
</dbReference>
<reference evidence="9" key="1">
    <citation type="submission" date="2025-08" db="UniProtKB">
        <authorList>
            <consortium name="RefSeq"/>
        </authorList>
    </citation>
    <scope>IDENTIFICATION</scope>
    <source>
        <tissue evidence="9">Blood</tissue>
    </source>
</reference>
<comment type="function">
    <text evidence="1">May be involved in the cellular control mechanism of the secretion of toxins from the gland into the venom.</text>
</comment>
<name>A0AA97JVH1_EUBMA</name>
<keyword evidence="8" id="KW-1185">Reference proteome</keyword>
<dbReference type="GO" id="GO:0005509">
    <property type="term" value="F:calcium ion binding"/>
    <property type="evidence" value="ECO:0007669"/>
    <property type="project" value="InterPro"/>
</dbReference>
<dbReference type="InterPro" id="IPR050230">
    <property type="entry name" value="CALM/Myosin/TropC-like"/>
</dbReference>
<proteinExistence type="inferred from homology"/>
<evidence type="ECO:0000313" key="8">
    <source>
        <dbReference type="Proteomes" id="UP001190640"/>
    </source>
</evidence>
<dbReference type="PROSITE" id="PS50222">
    <property type="entry name" value="EF_HAND_2"/>
    <property type="match status" value="2"/>
</dbReference>
<keyword evidence="4" id="KW-0479">Metal-binding</keyword>
<dbReference type="FunFam" id="1.10.238.10:FF:000003">
    <property type="entry name" value="Calmodulin A"/>
    <property type="match status" value="1"/>
</dbReference>
<dbReference type="InterPro" id="IPR018247">
    <property type="entry name" value="EF_Hand_1_Ca_BS"/>
</dbReference>
<evidence type="ECO:0000256" key="4">
    <source>
        <dbReference type="ARBA" id="ARBA00022723"/>
    </source>
</evidence>
<evidence type="ECO:0000256" key="6">
    <source>
        <dbReference type="ARBA" id="ARBA00022837"/>
    </source>
</evidence>
<dbReference type="PANTHER" id="PTHR23048:SF0">
    <property type="entry name" value="CALMODULIN LIKE 3"/>
    <property type="match status" value="1"/>
</dbReference>
<evidence type="ECO:0000256" key="1">
    <source>
        <dbReference type="ARBA" id="ARBA00002793"/>
    </source>
</evidence>
<evidence type="ECO:0000313" key="9">
    <source>
        <dbReference type="RefSeq" id="XP_054844191.1"/>
    </source>
</evidence>
<organism evidence="8 9">
    <name type="scientific">Eublepharis macularius</name>
    <name type="common">Leopard gecko</name>
    <name type="synonym">Cyrtodactylus macularius</name>
    <dbReference type="NCBI Taxonomy" id="481883"/>
    <lineage>
        <taxon>Eukaryota</taxon>
        <taxon>Metazoa</taxon>
        <taxon>Chordata</taxon>
        <taxon>Craniata</taxon>
        <taxon>Vertebrata</taxon>
        <taxon>Euteleostomi</taxon>
        <taxon>Lepidosauria</taxon>
        <taxon>Squamata</taxon>
        <taxon>Bifurcata</taxon>
        <taxon>Gekkota</taxon>
        <taxon>Eublepharidae</taxon>
        <taxon>Eublepharinae</taxon>
        <taxon>Eublepharis</taxon>
    </lineage>
</organism>
<keyword evidence="5" id="KW-0677">Repeat</keyword>
<sequence length="83" mass="9491">MAHWLSEEQLAIFKEAFSHFDQDGNGSVSPDELGTVMRSLEHVLSHLGEKFTDERMDAMVKEADVDGNGKVNYEEFLRLMMEL</sequence>
<dbReference type="SUPFAM" id="SSF47473">
    <property type="entry name" value="EF-hand"/>
    <property type="match status" value="1"/>
</dbReference>
<feature type="domain" description="EF-hand" evidence="7">
    <location>
        <begin position="51"/>
        <end position="83"/>
    </location>
</feature>
<gene>
    <name evidence="9" type="primary">LOC129335565</name>
</gene>
<comment type="similarity">
    <text evidence="2">Belongs to the calmodulin family.</text>
</comment>
<dbReference type="InterPro" id="IPR002048">
    <property type="entry name" value="EF_hand_dom"/>
</dbReference>
<evidence type="ECO:0000256" key="3">
    <source>
        <dbReference type="ARBA" id="ARBA00017715"/>
    </source>
</evidence>
<dbReference type="KEGG" id="emc:129335565"/>
<evidence type="ECO:0000259" key="7">
    <source>
        <dbReference type="PROSITE" id="PS50222"/>
    </source>
</evidence>
<protein>
    <recommendedName>
        <fullName evidence="3">Calglandulin</fullName>
    </recommendedName>
</protein>
<dbReference type="PROSITE" id="PS00018">
    <property type="entry name" value="EF_HAND_1"/>
    <property type="match status" value="2"/>
</dbReference>
<dbReference type="Pfam" id="PF13499">
    <property type="entry name" value="EF-hand_7"/>
    <property type="match status" value="1"/>
</dbReference>
<accession>A0AA97JVH1</accession>
<evidence type="ECO:0000256" key="5">
    <source>
        <dbReference type="ARBA" id="ARBA00022737"/>
    </source>
</evidence>
<dbReference type="AlphaFoldDB" id="A0AA97JVH1"/>
<feature type="domain" description="EF-hand" evidence="7">
    <location>
        <begin position="8"/>
        <end position="43"/>
    </location>
</feature>
<dbReference type="Gene3D" id="1.10.238.10">
    <property type="entry name" value="EF-hand"/>
    <property type="match status" value="1"/>
</dbReference>
<dbReference type="Proteomes" id="UP001190640">
    <property type="component" value="Chromosome 9"/>
</dbReference>
<keyword evidence="6" id="KW-0106">Calcium</keyword>
<dbReference type="SMART" id="SM00054">
    <property type="entry name" value="EFh"/>
    <property type="match status" value="2"/>
</dbReference>
<dbReference type="PANTHER" id="PTHR23048">
    <property type="entry name" value="MYOSIN LIGHT CHAIN 1, 3"/>
    <property type="match status" value="1"/>
</dbReference>
<dbReference type="GeneID" id="129335565"/>
<dbReference type="InterPro" id="IPR011992">
    <property type="entry name" value="EF-hand-dom_pair"/>
</dbReference>
<evidence type="ECO:0000256" key="2">
    <source>
        <dbReference type="ARBA" id="ARBA00009763"/>
    </source>
</evidence>
<dbReference type="CDD" id="cd00051">
    <property type="entry name" value="EFh"/>
    <property type="match status" value="1"/>
</dbReference>
<dbReference type="RefSeq" id="XP_054844191.1">
    <property type="nucleotide sequence ID" value="XM_054988216.1"/>
</dbReference>